<organism evidence="2 3">
    <name type="scientific">Acetobacter fallax</name>
    <dbReference type="NCBI Taxonomy" id="1737473"/>
    <lineage>
        <taxon>Bacteria</taxon>
        <taxon>Pseudomonadati</taxon>
        <taxon>Pseudomonadota</taxon>
        <taxon>Alphaproteobacteria</taxon>
        <taxon>Acetobacterales</taxon>
        <taxon>Acetobacteraceae</taxon>
        <taxon>Acetobacter</taxon>
    </lineage>
</organism>
<evidence type="ECO:0000313" key="2">
    <source>
        <dbReference type="EMBL" id="NHO31609.1"/>
    </source>
</evidence>
<feature type="compositionally biased region" description="Basic and acidic residues" evidence="1">
    <location>
        <begin position="80"/>
        <end position="92"/>
    </location>
</feature>
<dbReference type="Pfam" id="PF04380">
    <property type="entry name" value="BMFP"/>
    <property type="match status" value="1"/>
</dbReference>
<dbReference type="EMBL" id="WOSW01000003">
    <property type="protein sequence ID" value="NHO31609.1"/>
    <property type="molecule type" value="Genomic_DNA"/>
</dbReference>
<accession>A0ABX0K5N6</accession>
<proteinExistence type="predicted"/>
<dbReference type="InterPro" id="IPR007475">
    <property type="entry name" value="UbiK"/>
</dbReference>
<dbReference type="Proteomes" id="UP000615326">
    <property type="component" value="Unassembled WGS sequence"/>
</dbReference>
<feature type="compositionally biased region" description="Polar residues" evidence="1">
    <location>
        <begin position="105"/>
        <end position="121"/>
    </location>
</feature>
<gene>
    <name evidence="2" type="ORF">GOB84_03350</name>
</gene>
<evidence type="ECO:0000313" key="3">
    <source>
        <dbReference type="Proteomes" id="UP000615326"/>
    </source>
</evidence>
<reference evidence="2 3" key="1">
    <citation type="journal article" date="2020" name="Int. J. Syst. Evol. Microbiol.">
        <title>Novel acetic acid bacteria from cider fermentations: Acetobacter conturbans sp. nov. and Acetobacter fallax sp. nov.</title>
        <authorList>
            <person name="Sombolestani A.S."/>
            <person name="Cleenwerck I."/>
            <person name="Cnockaert M."/>
            <person name="Borremans W."/>
            <person name="Wieme A.D."/>
            <person name="De Vuyst L."/>
            <person name="Vandamme P."/>
        </authorList>
    </citation>
    <scope>NUCLEOTIDE SEQUENCE [LARGE SCALE GENOMIC DNA]</scope>
    <source>
        <strain evidence="2 3">LMG 1637</strain>
    </source>
</reference>
<comment type="caution">
    <text evidence="2">The sequence shown here is derived from an EMBL/GenBank/DDBJ whole genome shotgun (WGS) entry which is preliminary data.</text>
</comment>
<protein>
    <submittedName>
        <fullName evidence="2">Accessory factor UbiK family protein</fullName>
    </submittedName>
</protein>
<feature type="region of interest" description="Disordered" evidence="1">
    <location>
        <begin position="80"/>
        <end position="121"/>
    </location>
</feature>
<dbReference type="RefSeq" id="WP_173576201.1">
    <property type="nucleotide sequence ID" value="NZ_WOSW01000003.1"/>
</dbReference>
<name>A0ABX0K5N6_9PROT</name>
<evidence type="ECO:0000256" key="1">
    <source>
        <dbReference type="SAM" id="MobiDB-lite"/>
    </source>
</evidence>
<keyword evidence="3" id="KW-1185">Reference proteome</keyword>
<sequence>MTDRPRLFDDLAGVAGGAISALTGMREEINALVRSRVDEVLGQLQVVRREEFEVVRELAANARMAGEDADQRIAALEKRMDELEKRSVHTPDTHTAPGNAVGSGYSDQPSGWSGDNDANPN</sequence>